<evidence type="ECO:0000313" key="2">
    <source>
        <dbReference type="EMBL" id="KNY29591.1"/>
    </source>
</evidence>
<sequence length="254" mass="27649">MNHIKLPNLPEGKVKGILIDGRISKKITDSLMKMEITPLKTECLSEMYEAVSCHTDIMLHHIGGNRIVHAPGINSNLLDRLTSLGFQMIKGETVLSTKYPANIAYNAARVGNYIIHNLKYTDKILKKELENEGVEFIDVKQGYSKCSVCVVDKNAIITSDKGIGEAASKKGIDVLLIEPDENIVLPGLNMGFIGGCTGKIARDKMVVSGDLTKLKSFVDIVKFANSHGVKVVSLSDEKPIDVGSIIPVLESSVM</sequence>
<dbReference type="RefSeq" id="WP_036935289.1">
    <property type="nucleotide sequence ID" value="NZ_JQKC01000001.1"/>
</dbReference>
<dbReference type="AlphaFoldDB" id="A0A0L6JUQ7"/>
<dbReference type="PATRIC" id="fig|398512.5.peg.5101"/>
<dbReference type="eggNOG" id="ENOG502ZBQJ">
    <property type="taxonomic scope" value="Bacteria"/>
</dbReference>
<dbReference type="STRING" id="398512.Bccel_4865"/>
<feature type="domain" description="DUF6873" evidence="1">
    <location>
        <begin position="18"/>
        <end position="246"/>
    </location>
</feature>
<keyword evidence="3" id="KW-1185">Reference proteome</keyword>
<protein>
    <recommendedName>
        <fullName evidence="1">DUF6873 domain-containing protein</fullName>
    </recommendedName>
</protein>
<organism evidence="2 3">
    <name type="scientific">Pseudobacteroides cellulosolvens ATCC 35603 = DSM 2933</name>
    <dbReference type="NCBI Taxonomy" id="398512"/>
    <lineage>
        <taxon>Bacteria</taxon>
        <taxon>Bacillati</taxon>
        <taxon>Bacillota</taxon>
        <taxon>Clostridia</taxon>
        <taxon>Eubacteriales</taxon>
        <taxon>Oscillospiraceae</taxon>
        <taxon>Pseudobacteroides</taxon>
    </lineage>
</organism>
<accession>A0A0L6JUQ7</accession>
<name>A0A0L6JUQ7_9FIRM</name>
<dbReference type="Pfam" id="PF21778">
    <property type="entry name" value="DUF6873"/>
    <property type="match status" value="1"/>
</dbReference>
<gene>
    <name evidence="2" type="ORF">Bccel_4865</name>
</gene>
<comment type="caution">
    <text evidence="2">The sequence shown here is derived from an EMBL/GenBank/DDBJ whole genome shotgun (WGS) entry which is preliminary data.</text>
</comment>
<dbReference type="Proteomes" id="UP000036923">
    <property type="component" value="Unassembled WGS sequence"/>
</dbReference>
<dbReference type="EMBL" id="LGTC01000001">
    <property type="protein sequence ID" value="KNY29591.1"/>
    <property type="molecule type" value="Genomic_DNA"/>
</dbReference>
<proteinExistence type="predicted"/>
<reference evidence="3" key="1">
    <citation type="submission" date="2015-07" db="EMBL/GenBank/DDBJ databases">
        <title>Near-Complete Genome Sequence of the Cellulolytic Bacterium Bacteroides (Pseudobacteroides) cellulosolvens ATCC 35603.</title>
        <authorList>
            <person name="Dassa B."/>
            <person name="Utturkar S.M."/>
            <person name="Klingeman D.M."/>
            <person name="Hurt R.A."/>
            <person name="Keller M."/>
            <person name="Xu J."/>
            <person name="Reddy Y.H.K."/>
            <person name="Borovok I."/>
            <person name="Grinberg I.R."/>
            <person name="Lamed R."/>
            <person name="Zhivin O."/>
            <person name="Bayer E.A."/>
            <person name="Brown S.D."/>
        </authorList>
    </citation>
    <scope>NUCLEOTIDE SEQUENCE [LARGE SCALE GENOMIC DNA]</scope>
    <source>
        <strain evidence="3">DSM 2933</strain>
    </source>
</reference>
<evidence type="ECO:0000313" key="3">
    <source>
        <dbReference type="Proteomes" id="UP000036923"/>
    </source>
</evidence>
<dbReference type="OrthoDB" id="1753686at2"/>
<evidence type="ECO:0000259" key="1">
    <source>
        <dbReference type="Pfam" id="PF21778"/>
    </source>
</evidence>
<dbReference type="InterPro" id="IPR049238">
    <property type="entry name" value="DUF6873"/>
</dbReference>